<dbReference type="EMBL" id="CP119313">
    <property type="protein sequence ID" value="WEK19694.1"/>
    <property type="molecule type" value="Genomic_DNA"/>
</dbReference>
<feature type="transmembrane region" description="Helical" evidence="1">
    <location>
        <begin position="176"/>
        <end position="196"/>
    </location>
</feature>
<feature type="transmembrane region" description="Helical" evidence="1">
    <location>
        <begin position="438"/>
        <end position="457"/>
    </location>
</feature>
<feature type="transmembrane region" description="Helical" evidence="1">
    <location>
        <begin position="377"/>
        <end position="400"/>
    </location>
</feature>
<keyword evidence="1" id="KW-1133">Transmembrane helix</keyword>
<sequence>MDNRLSIERYIILFIPWILALLFMDHDILSYLLAWSGSFFIFYLTLTGRIKPLPDDRSIAEQLMRPIFLVQLIFAGYMCCTSIFYFFDVLGYVDFNKISDSFFVDPEKLKLTAQCQRYYCLAHASFVSGLLIFMDASIKPRYTYNRSNLSRLIFAIALITLTLSYSLTLFDGLSQFSHQLNTLSFIAGTLALAFAIPERKIWSTCFCLLIYGFNAYQALISGFKEPIILSVLILGIFLYPNYKRFVFFTFVPLLLLLFILLPTYNRIFREQAWSANVAADQAGMLALEATLDQDDTDGNWSFFTSRLSEIEMFTRYVQSTPAHIDYYGFDLVQQSLLSVIPRVLWPSKPITEQVVMERVYKAGVIHRGSKASAKPAFIVDAYLSGGVIGIFICLFIYGAVCQLISNKAETLFGGYILGTALLFTGLFQIFWRGQSFEFLINSVFWSYLSMLLFFWAFRFTNILKPIY</sequence>
<evidence type="ECO:0008006" key="4">
    <source>
        <dbReference type="Google" id="ProtNLM"/>
    </source>
</evidence>
<protein>
    <recommendedName>
        <fullName evidence="4">Oligosaccharide repeat unit polymerase</fullName>
    </recommendedName>
</protein>
<keyword evidence="1" id="KW-0472">Membrane</keyword>
<feature type="transmembrane region" description="Helical" evidence="1">
    <location>
        <begin position="29"/>
        <end position="46"/>
    </location>
</feature>
<evidence type="ECO:0000313" key="2">
    <source>
        <dbReference type="EMBL" id="WEK19694.1"/>
    </source>
</evidence>
<dbReference type="AlphaFoldDB" id="A0AAJ5WA42"/>
<proteinExistence type="predicted"/>
<accession>A0AAJ5WA42</accession>
<dbReference type="NCBIfam" id="NF046084">
    <property type="entry name" value="XrtY_assoc_Wzy"/>
    <property type="match status" value="1"/>
</dbReference>
<keyword evidence="1" id="KW-0812">Transmembrane</keyword>
<feature type="transmembrane region" description="Helical" evidence="1">
    <location>
        <begin position="7"/>
        <end position="23"/>
    </location>
</feature>
<dbReference type="Proteomes" id="UP001214530">
    <property type="component" value="Chromosome"/>
</dbReference>
<evidence type="ECO:0000256" key="1">
    <source>
        <dbReference type="SAM" id="Phobius"/>
    </source>
</evidence>
<reference evidence="2" key="1">
    <citation type="submission" date="2023-03" db="EMBL/GenBank/DDBJ databases">
        <title>Andean soil-derived lignocellulolytic bacterial consortium as a source of novel taxa and putative plastic-active enzymes.</title>
        <authorList>
            <person name="Diaz-Garcia L."/>
            <person name="Chuvochina M."/>
            <person name="Feuerriegel G."/>
            <person name="Bunk B."/>
            <person name="Sproer C."/>
            <person name="Streit W.R."/>
            <person name="Rodriguez L.M."/>
            <person name="Overmann J."/>
            <person name="Jimenez D.J."/>
        </authorList>
    </citation>
    <scope>NUCLEOTIDE SEQUENCE</scope>
    <source>
        <strain evidence="2">MAG 3858</strain>
    </source>
</reference>
<feature type="transmembrane region" description="Helical" evidence="1">
    <location>
        <begin position="245"/>
        <end position="264"/>
    </location>
</feature>
<feature type="transmembrane region" description="Helical" evidence="1">
    <location>
        <begin position="208"/>
        <end position="239"/>
    </location>
</feature>
<gene>
    <name evidence="2" type="ORF">P0Y49_00800</name>
</gene>
<name>A0AAJ5WA42_9SPHI</name>
<organism evidence="2 3">
    <name type="scientific">Candidatus Pedobacter colombiensis</name>
    <dbReference type="NCBI Taxonomy" id="3121371"/>
    <lineage>
        <taxon>Bacteria</taxon>
        <taxon>Pseudomonadati</taxon>
        <taxon>Bacteroidota</taxon>
        <taxon>Sphingobacteriia</taxon>
        <taxon>Sphingobacteriales</taxon>
        <taxon>Sphingobacteriaceae</taxon>
        <taxon>Pedobacter</taxon>
    </lineage>
</organism>
<feature type="transmembrane region" description="Helical" evidence="1">
    <location>
        <begin position="149"/>
        <end position="170"/>
    </location>
</feature>
<feature type="transmembrane region" description="Helical" evidence="1">
    <location>
        <begin position="67"/>
        <end position="87"/>
    </location>
</feature>
<feature type="transmembrane region" description="Helical" evidence="1">
    <location>
        <begin position="412"/>
        <end position="431"/>
    </location>
</feature>
<evidence type="ECO:0000313" key="3">
    <source>
        <dbReference type="Proteomes" id="UP001214530"/>
    </source>
</evidence>